<reference evidence="1" key="1">
    <citation type="submission" date="2016-06" db="UniProtKB">
        <authorList>
            <consortium name="WormBaseParasite"/>
        </authorList>
    </citation>
    <scope>IDENTIFICATION</scope>
</reference>
<name>A0A183B962_9TREM</name>
<dbReference type="WBParaSite" id="ECPE_0001578701-mRNA-1">
    <property type="protein sequence ID" value="ECPE_0001578701-mRNA-1"/>
    <property type="gene ID" value="ECPE_0001578701"/>
</dbReference>
<proteinExistence type="predicted"/>
<protein>
    <submittedName>
        <fullName evidence="1">Transposase</fullName>
    </submittedName>
</protein>
<accession>A0A183B962</accession>
<organism evidence="1">
    <name type="scientific">Echinostoma caproni</name>
    <dbReference type="NCBI Taxonomy" id="27848"/>
    <lineage>
        <taxon>Eukaryota</taxon>
        <taxon>Metazoa</taxon>
        <taxon>Spiralia</taxon>
        <taxon>Lophotrochozoa</taxon>
        <taxon>Platyhelminthes</taxon>
        <taxon>Trematoda</taxon>
        <taxon>Digenea</taxon>
        <taxon>Plagiorchiida</taxon>
        <taxon>Echinostomata</taxon>
        <taxon>Echinostomatoidea</taxon>
        <taxon>Echinostomatidae</taxon>
        <taxon>Echinostoma</taxon>
    </lineage>
</organism>
<evidence type="ECO:0000313" key="1">
    <source>
        <dbReference type="WBParaSite" id="ECPE_0001578701-mRNA-1"/>
    </source>
</evidence>
<dbReference type="AlphaFoldDB" id="A0A183B962"/>
<sequence length="111" mass="12578">LRCPPVKIASDLYYVHLDQWIETSTLGVAEEPSGLIPKQNDQDSMRPTIYSPQRAETTDGEIAARFQLGERRYPSQVKSALYSSNVDRIFREKNVIAFALVCALLKMSLEM</sequence>